<keyword evidence="5" id="KW-0012">Acyltransferase</keyword>
<keyword evidence="2" id="KW-0597">Phosphoprotein</keyword>
<evidence type="ECO:0000313" key="9">
    <source>
        <dbReference type="Proteomes" id="UP000094960"/>
    </source>
</evidence>
<evidence type="ECO:0000256" key="4">
    <source>
        <dbReference type="ARBA" id="ARBA00023194"/>
    </source>
</evidence>
<gene>
    <name evidence="8" type="ORF">BFF78_27135</name>
</gene>
<dbReference type="SMART" id="SM00823">
    <property type="entry name" value="PKS_PP"/>
    <property type="match status" value="1"/>
</dbReference>
<dbReference type="InterPro" id="IPR014043">
    <property type="entry name" value="Acyl_transferase_dom"/>
</dbReference>
<dbReference type="EMBL" id="CP017248">
    <property type="protein sequence ID" value="AOR34238.1"/>
    <property type="molecule type" value="Genomic_DNA"/>
</dbReference>
<accession>A0A1D7YF38</accession>
<dbReference type="Gene3D" id="3.40.366.10">
    <property type="entry name" value="Malonyl-Coenzyme A Acyl Carrier Protein, domain 2"/>
    <property type="match status" value="1"/>
</dbReference>
<dbReference type="Pfam" id="PF00109">
    <property type="entry name" value="ketoacyl-synt"/>
    <property type="match status" value="2"/>
</dbReference>
<dbReference type="SUPFAM" id="SSF53901">
    <property type="entry name" value="Thiolase-like"/>
    <property type="match status" value="2"/>
</dbReference>
<dbReference type="InterPro" id="IPR032821">
    <property type="entry name" value="PKS_assoc"/>
</dbReference>
<keyword evidence="3" id="KW-0808">Transferase</keyword>
<keyword evidence="9" id="KW-1185">Reference proteome</keyword>
<dbReference type="GO" id="GO:0006633">
    <property type="term" value="P:fatty acid biosynthetic process"/>
    <property type="evidence" value="ECO:0007669"/>
    <property type="project" value="TreeGrafter"/>
</dbReference>
<dbReference type="InterPro" id="IPR050091">
    <property type="entry name" value="PKS_NRPS_Biosynth_Enz"/>
</dbReference>
<dbReference type="Proteomes" id="UP000094960">
    <property type="component" value="Chromosome"/>
</dbReference>
<dbReference type="InterPro" id="IPR020841">
    <property type="entry name" value="PKS_Beta-ketoAc_synthase_dom"/>
</dbReference>
<dbReference type="KEGG" id="spun:BFF78_27135"/>
<dbReference type="Pfam" id="PF00550">
    <property type="entry name" value="PP-binding"/>
    <property type="match status" value="1"/>
</dbReference>
<proteinExistence type="predicted"/>
<dbReference type="SUPFAM" id="SSF47336">
    <property type="entry name" value="ACP-like"/>
    <property type="match status" value="1"/>
</dbReference>
<dbReference type="FunFam" id="1.10.1200.10:FF:000007">
    <property type="entry name" value="Probable polyketide synthase pks17"/>
    <property type="match status" value="1"/>
</dbReference>
<dbReference type="GO" id="GO:0004312">
    <property type="term" value="F:fatty acid synthase activity"/>
    <property type="evidence" value="ECO:0007669"/>
    <property type="project" value="TreeGrafter"/>
</dbReference>
<dbReference type="FunFam" id="3.40.366.10:FF:000002">
    <property type="entry name" value="Probable polyketide synthase 2"/>
    <property type="match status" value="1"/>
</dbReference>
<dbReference type="PANTHER" id="PTHR43775">
    <property type="entry name" value="FATTY ACID SYNTHASE"/>
    <property type="match status" value="1"/>
</dbReference>
<dbReference type="Pfam" id="PF02801">
    <property type="entry name" value="Ketoacyl-synt_C"/>
    <property type="match status" value="1"/>
</dbReference>
<dbReference type="PROSITE" id="PS50075">
    <property type="entry name" value="CARRIER"/>
    <property type="match status" value="1"/>
</dbReference>
<dbReference type="InterPro" id="IPR014031">
    <property type="entry name" value="Ketoacyl_synth_C"/>
</dbReference>
<evidence type="ECO:0000256" key="2">
    <source>
        <dbReference type="ARBA" id="ARBA00022553"/>
    </source>
</evidence>
<evidence type="ECO:0000259" key="6">
    <source>
        <dbReference type="PROSITE" id="PS50075"/>
    </source>
</evidence>
<dbReference type="InterPro" id="IPR036736">
    <property type="entry name" value="ACP-like_sf"/>
</dbReference>
<dbReference type="SUPFAM" id="SSF55048">
    <property type="entry name" value="Probable ACP-binding domain of malonyl-CoA ACP transacylase"/>
    <property type="match status" value="1"/>
</dbReference>
<dbReference type="InterPro" id="IPR016039">
    <property type="entry name" value="Thiolase-like"/>
</dbReference>
<dbReference type="GO" id="GO:0017000">
    <property type="term" value="P:antibiotic biosynthetic process"/>
    <property type="evidence" value="ECO:0007669"/>
    <property type="project" value="UniProtKB-KW"/>
</dbReference>
<dbReference type="Gene3D" id="1.10.1200.10">
    <property type="entry name" value="ACP-like"/>
    <property type="match status" value="1"/>
</dbReference>
<dbReference type="InterPro" id="IPR016035">
    <property type="entry name" value="Acyl_Trfase/lysoPLipase"/>
</dbReference>
<dbReference type="InterPro" id="IPR009081">
    <property type="entry name" value="PP-bd_ACP"/>
</dbReference>
<dbReference type="AlphaFoldDB" id="A0A1D7YF38"/>
<keyword evidence="1" id="KW-0596">Phosphopantetheine</keyword>
<sequence length="1145" mass="119898">MTDEEENVPGSEPIAIIGISCRFPQAADKDGFWRLLASGGSGLGPAPEGRFELGPGRDTVPYGGFLDDVAGFDPEFFGVSAREAVAMDPRQRLILELAWEACEDAGVVPATLAGSGTGVFLGAVWDDYATLLHGGNELSAYAMTGLHRGIIANRVSYALGLKGPSMVVDAAQASSLVAVHLACASLQRGESTLAIAGGVNLNLVWESNEVSAGFGGLSPDGRCYTFDARANGYVRGEGGGVVLLKPLARALADGDSVYCVIRGSATNNDGSTPGLTVPSAGAQADVLRAAYRATGIDGGGVQYVELHGTGTRLGDPIEAAALGAVVGTAHTPGDPLIVGSVKTNIGHLEGAAGVAGLIKTALSIHHRTIPASLNFQKPNPEIDFDGLNLRVQQQAGPWPSPGQQLVAGVSAFGMGGTNCHVVLSEPPASTGRAAAQAGQRPDVLPWVLSARTERALRDQAVRLRERLAERPEVSAQAVGWSLATSRTAFEHRAVLLGADRAELVDGLEKFAAGDGSSAVHGTADTSGVVFVFPGQGSQWPGMALDLIESSALFRAAVGECEEALARHVDWSLTAVLRGDPGAPSLDRVDVVQPVLFAVMVALARLWQSFGIRPAAVIGHSQGEIAAAHIAGALTLEDAVAVVVFRSMAIADIAGRGGMAAVALPEEEVAARIAAWAGRLDIAAVNGPQTVVVAGDSAAIAEFVTDCRATGVRARAIPVDYASHTAHVEPIRERVLADLASITPKPGETAFYSAVTGEFLDTEHLDGTYWYTNLRQRVRFADAVRSASDAGHGVFIEMSPHPVLTLAVEQTLEDRPAPSVAVGSLTRDHPAWRKLMASMSALIARGVEPDWQAVFGADTGRVPLPTYAFQRTHWWPDSTPDAPWEPESPWRTRLSALDEDARREALVELVRGHAATVLGLDSPEVIDRETSFKALGFESSSAVDLRNRLAAATGTTLPASLLYDRPTVAQVAEHLCECILGGTVAELPVRPGTASATTDDDPVVIVGVGCRLPGGVSSPEDLWDVVAGGRDVISGFPSDRGWDVTDLYDPEPGTPGRTYVREGGFLDGAADFDASFFGISPREALAMDPQQRVMLEVTWEALERAGIDPKSLRAVTPACSSACSVRPRCSTRTVAPEPTTPRPATG</sequence>
<dbReference type="CDD" id="cd00833">
    <property type="entry name" value="PKS"/>
    <property type="match status" value="1"/>
</dbReference>
<feature type="domain" description="Ketosynthase family 3 (KS3)" evidence="7">
    <location>
        <begin position="11"/>
        <end position="425"/>
    </location>
</feature>
<dbReference type="InterPro" id="IPR006162">
    <property type="entry name" value="Ppantetheine_attach_site"/>
</dbReference>
<dbReference type="InterPro" id="IPR014030">
    <property type="entry name" value="Ketoacyl_synth_N"/>
</dbReference>
<evidence type="ECO:0000256" key="5">
    <source>
        <dbReference type="ARBA" id="ARBA00023315"/>
    </source>
</evidence>
<dbReference type="Gene3D" id="3.30.70.3290">
    <property type="match status" value="1"/>
</dbReference>
<organism evidence="8 9">
    <name type="scientific">Streptomyces fodineus</name>
    <dbReference type="NCBI Taxonomy" id="1904616"/>
    <lineage>
        <taxon>Bacteria</taxon>
        <taxon>Bacillati</taxon>
        <taxon>Actinomycetota</taxon>
        <taxon>Actinomycetes</taxon>
        <taxon>Kitasatosporales</taxon>
        <taxon>Streptomycetaceae</taxon>
        <taxon>Streptomyces</taxon>
    </lineage>
</organism>
<keyword evidence="4" id="KW-0045">Antibiotic biosynthesis</keyword>
<name>A0A1D7YF38_9ACTN</name>
<evidence type="ECO:0000259" key="7">
    <source>
        <dbReference type="PROSITE" id="PS52004"/>
    </source>
</evidence>
<dbReference type="Gene3D" id="3.40.47.10">
    <property type="match status" value="2"/>
</dbReference>
<dbReference type="Pfam" id="PF00698">
    <property type="entry name" value="Acyl_transf_1"/>
    <property type="match status" value="1"/>
</dbReference>
<dbReference type="SUPFAM" id="SSF52151">
    <property type="entry name" value="FabD/lysophospholipase-like"/>
    <property type="match status" value="1"/>
</dbReference>
<evidence type="ECO:0000313" key="8">
    <source>
        <dbReference type="EMBL" id="AOR34238.1"/>
    </source>
</evidence>
<evidence type="ECO:0000256" key="1">
    <source>
        <dbReference type="ARBA" id="ARBA00022450"/>
    </source>
</evidence>
<dbReference type="SMART" id="SM00825">
    <property type="entry name" value="PKS_KS"/>
    <property type="match status" value="1"/>
</dbReference>
<dbReference type="InterPro" id="IPR020806">
    <property type="entry name" value="PKS_PP-bd"/>
</dbReference>
<protein>
    <submittedName>
        <fullName evidence="8">Uncharacterized protein</fullName>
    </submittedName>
</protein>
<dbReference type="PROSITE" id="PS00012">
    <property type="entry name" value="PHOSPHOPANTETHEINE"/>
    <property type="match status" value="1"/>
</dbReference>
<dbReference type="Pfam" id="PF16197">
    <property type="entry name" value="KAsynt_C_assoc"/>
    <property type="match status" value="1"/>
</dbReference>
<feature type="domain" description="Ketosynthase family 3 (KS3)" evidence="7">
    <location>
        <begin position="999"/>
        <end position="1145"/>
    </location>
</feature>
<dbReference type="InterPro" id="IPR016036">
    <property type="entry name" value="Malonyl_transacylase_ACP-bd"/>
</dbReference>
<reference evidence="9" key="1">
    <citation type="submission" date="2016-09" db="EMBL/GenBank/DDBJ databases">
        <title>Streptomyces puniciscabiei strain:TW1S1 Genome sequencing and assembly.</title>
        <authorList>
            <person name="Kim M.-K."/>
            <person name="Kim S.B."/>
        </authorList>
    </citation>
    <scope>NUCLEOTIDE SEQUENCE [LARGE SCALE GENOMIC DNA]</scope>
    <source>
        <strain evidence="9">TW1S1</strain>
    </source>
</reference>
<dbReference type="PANTHER" id="PTHR43775:SF37">
    <property type="entry name" value="SI:DKEY-61P9.11"/>
    <property type="match status" value="1"/>
</dbReference>
<dbReference type="PROSITE" id="PS52004">
    <property type="entry name" value="KS3_2"/>
    <property type="match status" value="2"/>
</dbReference>
<dbReference type="InterPro" id="IPR001227">
    <property type="entry name" value="Ac_transferase_dom_sf"/>
</dbReference>
<evidence type="ECO:0000256" key="3">
    <source>
        <dbReference type="ARBA" id="ARBA00022679"/>
    </source>
</evidence>
<dbReference type="GO" id="GO:0031177">
    <property type="term" value="F:phosphopantetheine binding"/>
    <property type="evidence" value="ECO:0007669"/>
    <property type="project" value="InterPro"/>
</dbReference>
<feature type="domain" description="Carrier" evidence="6">
    <location>
        <begin position="903"/>
        <end position="978"/>
    </location>
</feature>
<dbReference type="SMART" id="SM00827">
    <property type="entry name" value="PKS_AT"/>
    <property type="match status" value="1"/>
</dbReference>